<evidence type="ECO:0008006" key="3">
    <source>
        <dbReference type="Google" id="ProtNLM"/>
    </source>
</evidence>
<reference evidence="1 2" key="1">
    <citation type="submission" date="2020-08" db="EMBL/GenBank/DDBJ databases">
        <title>The Agave Microbiome: Exploring the role of microbial communities in plant adaptations to desert environments.</title>
        <authorList>
            <person name="Partida-Martinez L.P."/>
        </authorList>
    </citation>
    <scope>NUCLEOTIDE SEQUENCE [LARGE SCALE GENOMIC DNA]</scope>
    <source>
        <strain evidence="1 2">AS2.3</strain>
    </source>
</reference>
<sequence length="156" mass="17726">MTTEDLIKAAAARCDRIVAGFDDLRPILTPVLPIIGDDPSRLPLIERIASIALLKRYEQLQDMLGRLFRAYLTWELEDVRAMTRRDQANQLEKLGIVEDADDWIGAAELRNRLVHEYPIDEAEQVDRVNDTWDASSGLIQAYVTLRARLAEQGLIP</sequence>
<accession>A0A7Y9FRP9</accession>
<protein>
    <recommendedName>
        <fullName evidence="3">DUF86 domain-containing protein</fullName>
    </recommendedName>
</protein>
<evidence type="ECO:0000313" key="1">
    <source>
        <dbReference type="EMBL" id="NYD91912.1"/>
    </source>
</evidence>
<dbReference type="AlphaFoldDB" id="A0A7Y9FRP9"/>
<keyword evidence="2" id="KW-1185">Reference proteome</keyword>
<dbReference type="SUPFAM" id="SSF81593">
    <property type="entry name" value="Nucleotidyltransferase substrate binding subunit/domain"/>
    <property type="match status" value="1"/>
</dbReference>
<organism evidence="1 2">
    <name type="scientific">Sphingomonas melonis</name>
    <dbReference type="NCBI Taxonomy" id="152682"/>
    <lineage>
        <taxon>Bacteria</taxon>
        <taxon>Pseudomonadati</taxon>
        <taxon>Pseudomonadota</taxon>
        <taxon>Alphaproteobacteria</taxon>
        <taxon>Sphingomonadales</taxon>
        <taxon>Sphingomonadaceae</taxon>
        <taxon>Sphingomonas</taxon>
    </lineage>
</organism>
<evidence type="ECO:0000313" key="2">
    <source>
        <dbReference type="Proteomes" id="UP000517753"/>
    </source>
</evidence>
<gene>
    <name evidence="1" type="ORF">HD841_003731</name>
</gene>
<dbReference type="EMBL" id="JACCBY010000007">
    <property type="protein sequence ID" value="NYD91912.1"/>
    <property type="molecule type" value="Genomic_DNA"/>
</dbReference>
<comment type="caution">
    <text evidence="1">The sequence shown here is derived from an EMBL/GenBank/DDBJ whole genome shotgun (WGS) entry which is preliminary data.</text>
</comment>
<dbReference type="Proteomes" id="UP000517753">
    <property type="component" value="Unassembled WGS sequence"/>
</dbReference>
<dbReference type="RefSeq" id="WP_179510303.1">
    <property type="nucleotide sequence ID" value="NZ_JACCBY010000007.1"/>
</dbReference>
<dbReference type="Gene3D" id="1.20.120.330">
    <property type="entry name" value="Nucleotidyltransferases domain 2"/>
    <property type="match status" value="1"/>
</dbReference>
<proteinExistence type="predicted"/>
<name>A0A7Y9FRP9_9SPHN</name>